<accession>A0A0R2BDD9</accession>
<name>A0A0R2BDD9_9LACO</name>
<dbReference type="PATRIC" id="fig|1423772.3.peg.1066"/>
<evidence type="ECO:0000313" key="1">
    <source>
        <dbReference type="EMBL" id="KRM73715.1"/>
    </source>
</evidence>
<protein>
    <submittedName>
        <fullName evidence="1">Uncharacterized protein</fullName>
    </submittedName>
</protein>
<organism evidence="1 2">
    <name type="scientific">Ligilactobacillus murinus DSM 20452 = NBRC 14221</name>
    <dbReference type="NCBI Taxonomy" id="1423772"/>
    <lineage>
        <taxon>Bacteria</taxon>
        <taxon>Bacillati</taxon>
        <taxon>Bacillota</taxon>
        <taxon>Bacilli</taxon>
        <taxon>Lactobacillales</taxon>
        <taxon>Lactobacillaceae</taxon>
        <taxon>Ligilactobacillus</taxon>
    </lineage>
</organism>
<sequence length="101" mass="12105">MNKQEFETYLNEHCSALSKFQARALDYQANKNQNRTKSARWNDAKVQRAADAMYDTFLDGIYTKLRNAIKNKYDHQAWLDYIEKYELLEQLEESVLEIEFE</sequence>
<dbReference type="Proteomes" id="UP000051612">
    <property type="component" value="Unassembled WGS sequence"/>
</dbReference>
<dbReference type="RefSeq" id="WP_004047553.1">
    <property type="nucleotide sequence ID" value="NZ_AYYN01000140.1"/>
</dbReference>
<dbReference type="EMBL" id="AYYN01000140">
    <property type="protein sequence ID" value="KRM73715.1"/>
    <property type="molecule type" value="Genomic_DNA"/>
</dbReference>
<dbReference type="AlphaFoldDB" id="A0A0R2BDD9"/>
<evidence type="ECO:0000313" key="2">
    <source>
        <dbReference type="Proteomes" id="UP000051612"/>
    </source>
</evidence>
<proteinExistence type="predicted"/>
<reference evidence="1 2" key="1">
    <citation type="journal article" date="2015" name="Genome Announc.">
        <title>Expanding the biotechnology potential of lactobacilli through comparative genomics of 213 strains and associated genera.</title>
        <authorList>
            <person name="Sun Z."/>
            <person name="Harris H.M."/>
            <person name="McCann A."/>
            <person name="Guo C."/>
            <person name="Argimon S."/>
            <person name="Zhang W."/>
            <person name="Yang X."/>
            <person name="Jeffery I.B."/>
            <person name="Cooney J.C."/>
            <person name="Kagawa T.F."/>
            <person name="Liu W."/>
            <person name="Song Y."/>
            <person name="Salvetti E."/>
            <person name="Wrobel A."/>
            <person name="Rasinkangas P."/>
            <person name="Parkhill J."/>
            <person name="Rea M.C."/>
            <person name="O'Sullivan O."/>
            <person name="Ritari J."/>
            <person name="Douillard F.P."/>
            <person name="Paul Ross R."/>
            <person name="Yang R."/>
            <person name="Briner A.E."/>
            <person name="Felis G.E."/>
            <person name="de Vos W.M."/>
            <person name="Barrangou R."/>
            <person name="Klaenhammer T.R."/>
            <person name="Caufield P.W."/>
            <person name="Cui Y."/>
            <person name="Zhang H."/>
            <person name="O'Toole P.W."/>
        </authorList>
    </citation>
    <scope>NUCLEOTIDE SEQUENCE [LARGE SCALE GENOMIC DNA]</scope>
    <source>
        <strain evidence="1 2">DSM 20452</strain>
    </source>
</reference>
<gene>
    <name evidence="1" type="ORF">FC48_GL000991</name>
</gene>
<comment type="caution">
    <text evidence="1">The sequence shown here is derived from an EMBL/GenBank/DDBJ whole genome shotgun (WGS) entry which is preliminary data.</text>
</comment>